<feature type="domain" description="Antirepressor protein C-terminal" evidence="1">
    <location>
        <begin position="132"/>
        <end position="236"/>
    </location>
</feature>
<reference evidence="3" key="1">
    <citation type="submission" date="2014-03" db="EMBL/GenBank/DDBJ databases">
        <authorList>
            <person name="Urmite Genomes U."/>
        </authorList>
    </citation>
    <scope>NUCLEOTIDE SEQUENCE [LARGE SCALE GENOMIC DNA]</scope>
    <source>
        <strain evidence="3">HD-03</strain>
    </source>
</reference>
<accession>A0A059NYJ6</accession>
<gene>
    <name evidence="2" type="ORF">BN983_00765</name>
</gene>
<dbReference type="Pfam" id="PF03374">
    <property type="entry name" value="ANT"/>
    <property type="match status" value="1"/>
</dbReference>
<dbReference type="InterPro" id="IPR005039">
    <property type="entry name" value="Ant_C"/>
</dbReference>
<evidence type="ECO:0000313" key="2">
    <source>
        <dbReference type="EMBL" id="CDQ22552.1"/>
    </source>
</evidence>
<keyword evidence="3" id="KW-1185">Reference proteome</keyword>
<name>A0A059NYJ6_9BACI</name>
<dbReference type="EMBL" id="CCDI010000001">
    <property type="protein sequence ID" value="CDQ22552.1"/>
    <property type="molecule type" value="Genomic_DNA"/>
</dbReference>
<reference evidence="2 3" key="2">
    <citation type="submission" date="2014-05" db="EMBL/GenBank/DDBJ databases">
        <title>Draft genome sequence of Halobacillus karajensis HK-03.</title>
        <authorList>
            <person name="Khelaifia S."/>
            <person name="Croce O."/>
            <person name="Lagier J.C."/>
            <person name="Raoult D."/>
        </authorList>
    </citation>
    <scope>NUCLEOTIDE SEQUENCE [LARGE SCALE GENOMIC DNA]</scope>
    <source>
        <strain evidence="2 3">HD-03</strain>
    </source>
</reference>
<dbReference type="InterPro" id="IPR014054">
    <property type="entry name" value="Phage_regulatory_Rha"/>
</dbReference>
<dbReference type="NCBIfam" id="TIGR02681">
    <property type="entry name" value="phage_pRha"/>
    <property type="match status" value="1"/>
</dbReference>
<dbReference type="AlphaFoldDB" id="A0A059NYJ6"/>
<sequence length="255" mass="29867">MNELVFRNNGEVVTDSLTVAEVFDKEHKNVLKDIREMGCSEEFSRLNFKPSDYTNERGRKYTKFFITQDGFTLLVMGYTGTQAMEFKEKYIEEFNLMKKELQNTSKASYMIEDPIKRAQAWIQEQQEKQMLEQRVAEYEPKISYLDSILGSTDTVTTSQIAADYGMSANKLNKLLHEFGVQYKVNGQWLLYSKHKSEGYTKSKTTEVQKKDGTTKVVMNTRWRQKGRLFIYETLKKQDIFPLMDLEEIKKERPTG</sequence>
<dbReference type="Pfam" id="PF09669">
    <property type="entry name" value="Phage_pRha"/>
    <property type="match status" value="1"/>
</dbReference>
<protein>
    <submittedName>
        <fullName evidence="2">Phage regulatory protein, Rha family</fullName>
    </submittedName>
</protein>
<comment type="caution">
    <text evidence="2">The sequence shown here is derived from an EMBL/GenBank/DDBJ whole genome shotgun (WGS) entry which is preliminary data.</text>
</comment>
<proteinExistence type="predicted"/>
<evidence type="ECO:0000259" key="1">
    <source>
        <dbReference type="Pfam" id="PF03374"/>
    </source>
</evidence>
<dbReference type="GO" id="GO:0003677">
    <property type="term" value="F:DNA binding"/>
    <property type="evidence" value="ECO:0007669"/>
    <property type="project" value="InterPro"/>
</dbReference>
<organism evidence="2 3">
    <name type="scientific">Halobacillus karajensis</name>
    <dbReference type="NCBI Taxonomy" id="195088"/>
    <lineage>
        <taxon>Bacteria</taxon>
        <taxon>Bacillati</taxon>
        <taxon>Bacillota</taxon>
        <taxon>Bacilli</taxon>
        <taxon>Bacillales</taxon>
        <taxon>Bacillaceae</taxon>
        <taxon>Halobacillus</taxon>
    </lineage>
</organism>
<evidence type="ECO:0000313" key="3">
    <source>
        <dbReference type="Proteomes" id="UP000028868"/>
    </source>
</evidence>
<dbReference type="RefSeq" id="WP_035505921.1">
    <property type="nucleotide sequence ID" value="NZ_CCDI010000001.1"/>
</dbReference>
<dbReference type="Proteomes" id="UP000028868">
    <property type="component" value="Unassembled WGS sequence"/>
</dbReference>